<organism evidence="2 3">
    <name type="scientific">Sulfurovum xiamenensis</name>
    <dbReference type="NCBI Taxonomy" id="3019066"/>
    <lineage>
        <taxon>Bacteria</taxon>
        <taxon>Pseudomonadati</taxon>
        <taxon>Campylobacterota</taxon>
        <taxon>Epsilonproteobacteria</taxon>
        <taxon>Campylobacterales</taxon>
        <taxon>Sulfurovaceae</taxon>
        <taxon>Sulfurovum</taxon>
    </lineage>
</organism>
<dbReference type="RefSeq" id="WP_289401176.1">
    <property type="nucleotide sequence ID" value="NZ_JAQIBC010000001.1"/>
</dbReference>
<dbReference type="Pfam" id="PF04972">
    <property type="entry name" value="BON"/>
    <property type="match status" value="1"/>
</dbReference>
<gene>
    <name evidence="2" type="ORF">PF327_02455</name>
</gene>
<evidence type="ECO:0000313" key="2">
    <source>
        <dbReference type="EMBL" id="MDM5263050.1"/>
    </source>
</evidence>
<keyword evidence="3" id="KW-1185">Reference proteome</keyword>
<protein>
    <submittedName>
        <fullName evidence="2">BON domain-containing protein</fullName>
    </submittedName>
</protein>
<reference evidence="2" key="1">
    <citation type="submission" date="2023-01" db="EMBL/GenBank/DDBJ databases">
        <title>Sulfurovum sp. XTW-4 genome assembly.</title>
        <authorList>
            <person name="Wang J."/>
        </authorList>
    </citation>
    <scope>NUCLEOTIDE SEQUENCE</scope>
    <source>
        <strain evidence="2">XTW-4</strain>
    </source>
</reference>
<feature type="domain" description="BON" evidence="1">
    <location>
        <begin position="30"/>
        <end position="97"/>
    </location>
</feature>
<dbReference type="InterPro" id="IPR007055">
    <property type="entry name" value="BON_dom"/>
</dbReference>
<dbReference type="Proteomes" id="UP001169066">
    <property type="component" value="Unassembled WGS sequence"/>
</dbReference>
<comment type="caution">
    <text evidence="2">The sequence shown here is derived from an EMBL/GenBank/DDBJ whole genome shotgun (WGS) entry which is preliminary data.</text>
</comment>
<sequence length="97" mass="10402">MTKGLLAMGMATGLYLDGCSDNRSVQSPVARAGSASDIHDKLLTTQALRDMDIKVDTQNDKNILWGTVHTQKQKFLAGSVARSVEGSGIVVNRLVVE</sequence>
<accession>A0ABT7QPL8</accession>
<dbReference type="Gene3D" id="3.30.1340.30">
    <property type="match status" value="1"/>
</dbReference>
<evidence type="ECO:0000313" key="3">
    <source>
        <dbReference type="Proteomes" id="UP001169066"/>
    </source>
</evidence>
<evidence type="ECO:0000259" key="1">
    <source>
        <dbReference type="PROSITE" id="PS50914"/>
    </source>
</evidence>
<proteinExistence type="predicted"/>
<dbReference type="EMBL" id="JAQIBC010000001">
    <property type="protein sequence ID" value="MDM5263050.1"/>
    <property type="molecule type" value="Genomic_DNA"/>
</dbReference>
<name>A0ABT7QPL8_9BACT</name>
<dbReference type="PROSITE" id="PS50914">
    <property type="entry name" value="BON"/>
    <property type="match status" value="1"/>
</dbReference>